<dbReference type="GO" id="GO:0005384">
    <property type="term" value="F:manganese ion transmembrane transporter activity"/>
    <property type="evidence" value="ECO:0007669"/>
    <property type="project" value="UniProtKB-UniRule"/>
</dbReference>
<keyword evidence="1 8" id="KW-0813">Transport</keyword>
<evidence type="ECO:0000256" key="1">
    <source>
        <dbReference type="ARBA" id="ARBA00022448"/>
    </source>
</evidence>
<sequence>MERMSPTAIAVLALSMSVDAFAAALGRGATAERARLGDAMRTGLVFGIVEAITPVVGWGAGLLAAGAIASIDHWIAFGLLSLVGGRMLLQALRRDEDEVPAGRSSWMLLATAVGTSLDAMAVGVSLAFLEVNIWIIAAAIGGATFCLATGGMLAGRLLGRRFGRRAEMLGGVALVILGVSILVEHLSA</sequence>
<gene>
    <name evidence="8" type="primary">mntP</name>
    <name evidence="10" type="ORF">BKE38_20750</name>
</gene>
<dbReference type="Pfam" id="PF02659">
    <property type="entry name" value="Mntp"/>
    <property type="match status" value="1"/>
</dbReference>
<evidence type="ECO:0000256" key="2">
    <source>
        <dbReference type="ARBA" id="ARBA00022475"/>
    </source>
</evidence>
<keyword evidence="11" id="KW-1185">Reference proteome</keyword>
<evidence type="ECO:0000256" key="8">
    <source>
        <dbReference type="HAMAP-Rule" id="MF_01521"/>
    </source>
</evidence>
<feature type="transmembrane region" description="Helical" evidence="8">
    <location>
        <begin position="133"/>
        <end position="154"/>
    </location>
</feature>
<keyword evidence="6 8" id="KW-0472">Membrane</keyword>
<evidence type="ECO:0000256" key="5">
    <source>
        <dbReference type="ARBA" id="ARBA00023065"/>
    </source>
</evidence>
<keyword evidence="7 8" id="KW-0464">Manganese</keyword>
<dbReference type="AlphaFoldDB" id="A0A1V2GY91"/>
<feature type="transmembrane region" description="Helical" evidence="8">
    <location>
        <begin position="106"/>
        <end position="127"/>
    </location>
</feature>
<feature type="signal peptide" evidence="9">
    <location>
        <begin position="1"/>
        <end position="22"/>
    </location>
</feature>
<feature type="chain" id="PRO_5013364697" description="Putative manganese efflux pump MntP" evidence="9">
    <location>
        <begin position="23"/>
        <end position="188"/>
    </location>
</feature>
<keyword evidence="4 8" id="KW-1133">Transmembrane helix</keyword>
<dbReference type="PANTHER" id="PTHR35529:SF1">
    <property type="entry name" value="MANGANESE EFFLUX PUMP MNTP-RELATED"/>
    <property type="match status" value="1"/>
</dbReference>
<dbReference type="PANTHER" id="PTHR35529">
    <property type="entry name" value="MANGANESE EFFLUX PUMP MNTP-RELATED"/>
    <property type="match status" value="1"/>
</dbReference>
<proteinExistence type="inferred from homology"/>
<keyword evidence="9" id="KW-0732">Signal</keyword>
<dbReference type="InterPro" id="IPR022929">
    <property type="entry name" value="Put_MntP"/>
</dbReference>
<evidence type="ECO:0000313" key="11">
    <source>
        <dbReference type="Proteomes" id="UP000188879"/>
    </source>
</evidence>
<reference evidence="10 11" key="1">
    <citation type="submission" date="2016-10" db="EMBL/GenBank/DDBJ databases">
        <title>Draft Genome sequence of Roseomonas sp. strain M3.</title>
        <authorList>
            <person name="Subhash Y."/>
            <person name="Lee S."/>
        </authorList>
    </citation>
    <scope>NUCLEOTIDE SEQUENCE [LARGE SCALE GENOMIC DNA]</scope>
    <source>
        <strain evidence="10 11">M3</strain>
    </source>
</reference>
<comment type="caution">
    <text evidence="10">The sequence shown here is derived from an EMBL/GenBank/DDBJ whole genome shotgun (WGS) entry which is preliminary data.</text>
</comment>
<accession>A0A1V2GY91</accession>
<feature type="transmembrane region" description="Helical" evidence="8">
    <location>
        <begin position="166"/>
        <end position="183"/>
    </location>
</feature>
<dbReference type="EMBL" id="MLCO01000225">
    <property type="protein sequence ID" value="ONG49527.1"/>
    <property type="molecule type" value="Genomic_DNA"/>
</dbReference>
<keyword evidence="3 8" id="KW-0812">Transmembrane</keyword>
<feature type="transmembrane region" description="Helical" evidence="8">
    <location>
        <begin position="62"/>
        <end position="85"/>
    </location>
</feature>
<organism evidence="10 11">
    <name type="scientific">Teichococcus deserti</name>
    <dbReference type="NCBI Taxonomy" id="1817963"/>
    <lineage>
        <taxon>Bacteria</taxon>
        <taxon>Pseudomonadati</taxon>
        <taxon>Pseudomonadota</taxon>
        <taxon>Alphaproteobacteria</taxon>
        <taxon>Acetobacterales</taxon>
        <taxon>Roseomonadaceae</taxon>
        <taxon>Roseomonas</taxon>
    </lineage>
</organism>
<comment type="caution">
    <text evidence="8">Lacks conserved residue(s) required for the propagation of feature annotation.</text>
</comment>
<comment type="subcellular location">
    <subcellularLocation>
        <location evidence="8">Cell membrane</location>
        <topology evidence="8">Multi-pass membrane protein</topology>
    </subcellularLocation>
</comment>
<evidence type="ECO:0000256" key="3">
    <source>
        <dbReference type="ARBA" id="ARBA00022692"/>
    </source>
</evidence>
<comment type="function">
    <text evidence="8">Probably functions as a manganese efflux pump.</text>
</comment>
<dbReference type="Proteomes" id="UP000188879">
    <property type="component" value="Unassembled WGS sequence"/>
</dbReference>
<evidence type="ECO:0000256" key="4">
    <source>
        <dbReference type="ARBA" id="ARBA00022989"/>
    </source>
</evidence>
<comment type="similarity">
    <text evidence="8">Belongs to the MntP (TC 9.B.29) family.</text>
</comment>
<dbReference type="HAMAP" id="MF_01521">
    <property type="entry name" value="MntP_pump"/>
    <property type="match status" value="1"/>
</dbReference>
<name>A0A1V2GY91_9PROT</name>
<evidence type="ECO:0000256" key="9">
    <source>
        <dbReference type="SAM" id="SignalP"/>
    </source>
</evidence>
<keyword evidence="5 8" id="KW-0406">Ion transport</keyword>
<evidence type="ECO:0000256" key="7">
    <source>
        <dbReference type="ARBA" id="ARBA00023211"/>
    </source>
</evidence>
<keyword evidence="2 8" id="KW-1003">Cell membrane</keyword>
<dbReference type="GO" id="GO:0005886">
    <property type="term" value="C:plasma membrane"/>
    <property type="evidence" value="ECO:0007669"/>
    <property type="project" value="UniProtKB-SubCell"/>
</dbReference>
<protein>
    <recommendedName>
        <fullName evidence="8">Putative manganese efflux pump MntP</fullName>
    </recommendedName>
</protein>
<dbReference type="InterPro" id="IPR003810">
    <property type="entry name" value="Mntp/YtaF"/>
</dbReference>
<evidence type="ECO:0000256" key="6">
    <source>
        <dbReference type="ARBA" id="ARBA00023136"/>
    </source>
</evidence>
<evidence type="ECO:0000313" key="10">
    <source>
        <dbReference type="EMBL" id="ONG49527.1"/>
    </source>
</evidence>